<feature type="region of interest" description="Disordered" evidence="2">
    <location>
        <begin position="123"/>
        <end position="150"/>
    </location>
</feature>
<dbReference type="AlphaFoldDB" id="R0JV05"/>
<sequence>MEGEYNDPASGYHFDLSNSSNSEEMISISDEEQSRQVMNDRRLTQAISYLREEGGDDSPARYMKRVARINADLVQRLPQQGEDFDHTLYRHLQAAVREELAAFERARKDSHSTVLERDGVSALEHEEEISEDQLSEQHSPPPTPALYRIDELPDNIRPKSLRTGQKVEEKIQHVRQFHYGGPSNEAENWHSNFPAVLPFPETFQLAHWESLKIDFDISEPGKKLKADGKVVETNISFDHPALGRYKKLSLYESGSRFKLPTPPKEIADAANRLCTEEELAKHVDSFNRGGEKEELNKDSMPRIFLEKFSVQKQNGPTDIRRAMNVSPTKPHKTIPRAQVNRKAVADHQLRVAMEEARSAEKKARAATEKARKAALDARVIAEQVNSGKSSPVARKINRERARSLERSPRRQSGISTAAQSPESTPMMAAMLPQQTLNHPRGSSMPATQKSQAVPTPAPAAAPKPTRRTPVKRKQSIGDRAYTPERKRNKLTVPSSLKKGVGSTQHTLDKTVRFESEDSTDTSDSAIVATAYKRKTPGKKPISKAAKRVPPKPAANAGVKIVDTTVVIKKETKATTAGKAVDKAQAKKVVEEYVDEDD</sequence>
<evidence type="ECO:0000256" key="1">
    <source>
        <dbReference type="SAM" id="Coils"/>
    </source>
</evidence>
<feature type="compositionally biased region" description="Low complexity" evidence="2">
    <location>
        <begin position="17"/>
        <end position="28"/>
    </location>
</feature>
<accession>R0JV05</accession>
<evidence type="ECO:0000313" key="4">
    <source>
        <dbReference type="Proteomes" id="UP000016935"/>
    </source>
</evidence>
<dbReference type="STRING" id="671987.R0JV05"/>
<dbReference type="RefSeq" id="XP_008030601.1">
    <property type="nucleotide sequence ID" value="XM_008032410.1"/>
</dbReference>
<protein>
    <submittedName>
        <fullName evidence="3">Uncharacterized protein</fullName>
    </submittedName>
</protein>
<dbReference type="Proteomes" id="UP000016935">
    <property type="component" value="Unassembled WGS sequence"/>
</dbReference>
<name>R0JV05_EXST2</name>
<dbReference type="HOGENOM" id="CLU_457208_0_0_1"/>
<gene>
    <name evidence="3" type="ORF">SETTUDRAFT_23727</name>
</gene>
<feature type="coiled-coil region" evidence="1">
    <location>
        <begin position="349"/>
        <end position="376"/>
    </location>
</feature>
<keyword evidence="1" id="KW-0175">Coiled coil</keyword>
<feature type="compositionally biased region" description="Basic and acidic residues" evidence="2">
    <location>
        <begin position="396"/>
        <end position="408"/>
    </location>
</feature>
<keyword evidence="4" id="KW-1185">Reference proteome</keyword>
<dbReference type="OrthoDB" id="3779124at2759"/>
<feature type="region of interest" description="Disordered" evidence="2">
    <location>
        <begin position="1"/>
        <end position="39"/>
    </location>
</feature>
<reference evidence="3 4" key="2">
    <citation type="journal article" date="2013" name="PLoS Genet.">
        <title>Comparative genome structure, secondary metabolite, and effector coding capacity across Cochliobolus pathogens.</title>
        <authorList>
            <person name="Condon B.J."/>
            <person name="Leng Y."/>
            <person name="Wu D."/>
            <person name="Bushley K.E."/>
            <person name="Ohm R.A."/>
            <person name="Otillar R."/>
            <person name="Martin J."/>
            <person name="Schackwitz W."/>
            <person name="Grimwood J."/>
            <person name="MohdZainudin N."/>
            <person name="Xue C."/>
            <person name="Wang R."/>
            <person name="Manning V.A."/>
            <person name="Dhillon B."/>
            <person name="Tu Z.J."/>
            <person name="Steffenson B.J."/>
            <person name="Salamov A."/>
            <person name="Sun H."/>
            <person name="Lowry S."/>
            <person name="LaButti K."/>
            <person name="Han J."/>
            <person name="Copeland A."/>
            <person name="Lindquist E."/>
            <person name="Barry K."/>
            <person name="Schmutz J."/>
            <person name="Baker S.E."/>
            <person name="Ciuffetti L.M."/>
            <person name="Grigoriev I.V."/>
            <person name="Zhong S."/>
            <person name="Turgeon B.G."/>
        </authorList>
    </citation>
    <scope>NUCLEOTIDE SEQUENCE [LARGE SCALE GENOMIC DNA]</scope>
    <source>
        <strain evidence="4">28A</strain>
    </source>
</reference>
<feature type="region of interest" description="Disordered" evidence="2">
    <location>
        <begin position="533"/>
        <end position="553"/>
    </location>
</feature>
<dbReference type="eggNOG" id="ENOG502R25R">
    <property type="taxonomic scope" value="Eukaryota"/>
</dbReference>
<feature type="compositionally biased region" description="Acidic residues" evidence="2">
    <location>
        <begin position="125"/>
        <end position="134"/>
    </location>
</feature>
<proteinExistence type="predicted"/>
<dbReference type="EMBL" id="KB908866">
    <property type="protein sequence ID" value="EOA81339.1"/>
    <property type="molecule type" value="Genomic_DNA"/>
</dbReference>
<evidence type="ECO:0000313" key="3">
    <source>
        <dbReference type="EMBL" id="EOA81339.1"/>
    </source>
</evidence>
<reference evidence="3 4" key="1">
    <citation type="journal article" date="2012" name="PLoS Pathog.">
        <title>Diverse lifestyles and strategies of plant pathogenesis encoded in the genomes of eighteen Dothideomycetes fungi.</title>
        <authorList>
            <person name="Ohm R.A."/>
            <person name="Feau N."/>
            <person name="Henrissat B."/>
            <person name="Schoch C.L."/>
            <person name="Horwitz B.A."/>
            <person name="Barry K.W."/>
            <person name="Condon B.J."/>
            <person name="Copeland A.C."/>
            <person name="Dhillon B."/>
            <person name="Glaser F."/>
            <person name="Hesse C.N."/>
            <person name="Kosti I."/>
            <person name="LaButti K."/>
            <person name="Lindquist E.A."/>
            <person name="Lucas S."/>
            <person name="Salamov A.A."/>
            <person name="Bradshaw R.E."/>
            <person name="Ciuffetti L."/>
            <person name="Hamelin R.C."/>
            <person name="Kema G.H.J."/>
            <person name="Lawrence C."/>
            <person name="Scott J.A."/>
            <person name="Spatafora J.W."/>
            <person name="Turgeon B.G."/>
            <person name="de Wit P.J.G.M."/>
            <person name="Zhong S."/>
            <person name="Goodwin S.B."/>
            <person name="Grigoriev I.V."/>
        </authorList>
    </citation>
    <scope>NUCLEOTIDE SEQUENCE [LARGE SCALE GENOMIC DNA]</scope>
    <source>
        <strain evidence="4">28A</strain>
    </source>
</reference>
<evidence type="ECO:0000256" key="2">
    <source>
        <dbReference type="SAM" id="MobiDB-lite"/>
    </source>
</evidence>
<feature type="compositionally biased region" description="Polar residues" evidence="2">
    <location>
        <begin position="410"/>
        <end position="423"/>
    </location>
</feature>
<feature type="compositionally biased region" description="Basic residues" evidence="2">
    <location>
        <begin position="533"/>
        <end position="549"/>
    </location>
</feature>
<dbReference type="GeneID" id="19402702"/>
<organism evidence="3 4">
    <name type="scientific">Exserohilum turcicum (strain 28A)</name>
    <name type="common">Northern leaf blight fungus</name>
    <name type="synonym">Setosphaeria turcica</name>
    <dbReference type="NCBI Taxonomy" id="671987"/>
    <lineage>
        <taxon>Eukaryota</taxon>
        <taxon>Fungi</taxon>
        <taxon>Dikarya</taxon>
        <taxon>Ascomycota</taxon>
        <taxon>Pezizomycotina</taxon>
        <taxon>Dothideomycetes</taxon>
        <taxon>Pleosporomycetidae</taxon>
        <taxon>Pleosporales</taxon>
        <taxon>Pleosporineae</taxon>
        <taxon>Pleosporaceae</taxon>
        <taxon>Exserohilum</taxon>
    </lineage>
</organism>
<feature type="compositionally biased region" description="Basic residues" evidence="2">
    <location>
        <begin position="464"/>
        <end position="474"/>
    </location>
</feature>
<feature type="region of interest" description="Disordered" evidence="2">
    <location>
        <begin position="384"/>
        <end position="486"/>
    </location>
</feature>